<gene>
    <name evidence="1" type="ORF">DILT_LOCUS16118</name>
</gene>
<organism evidence="1 2">
    <name type="scientific">Dibothriocephalus latus</name>
    <name type="common">Fish tapeworm</name>
    <name type="synonym">Diphyllobothrium latum</name>
    <dbReference type="NCBI Taxonomy" id="60516"/>
    <lineage>
        <taxon>Eukaryota</taxon>
        <taxon>Metazoa</taxon>
        <taxon>Spiralia</taxon>
        <taxon>Lophotrochozoa</taxon>
        <taxon>Platyhelminthes</taxon>
        <taxon>Cestoda</taxon>
        <taxon>Eucestoda</taxon>
        <taxon>Diphyllobothriidea</taxon>
        <taxon>Diphyllobothriidae</taxon>
        <taxon>Dibothriocephalus</taxon>
    </lineage>
</organism>
<dbReference type="EMBL" id="UYRU01082982">
    <property type="protein sequence ID" value="VDN32965.1"/>
    <property type="molecule type" value="Genomic_DNA"/>
</dbReference>
<name>A0A3P7MTC0_DIBLA</name>
<dbReference type="Proteomes" id="UP000281553">
    <property type="component" value="Unassembled WGS sequence"/>
</dbReference>
<accession>A0A3P7MTC0</accession>
<protein>
    <submittedName>
        <fullName evidence="1">Uncharacterized protein</fullName>
    </submittedName>
</protein>
<dbReference type="AlphaFoldDB" id="A0A3P7MTC0"/>
<reference evidence="1 2" key="1">
    <citation type="submission" date="2018-11" db="EMBL/GenBank/DDBJ databases">
        <authorList>
            <consortium name="Pathogen Informatics"/>
        </authorList>
    </citation>
    <scope>NUCLEOTIDE SEQUENCE [LARGE SCALE GENOMIC DNA]</scope>
</reference>
<proteinExistence type="predicted"/>
<evidence type="ECO:0000313" key="2">
    <source>
        <dbReference type="Proteomes" id="UP000281553"/>
    </source>
</evidence>
<sequence>MIVEGGGVMAGIYLRFRLYRRKYTVKIVDRYGLEVNERRVYNVSGIMLSTLRHAFRLICDRSGEADWLS</sequence>
<evidence type="ECO:0000313" key="1">
    <source>
        <dbReference type="EMBL" id="VDN32965.1"/>
    </source>
</evidence>
<keyword evidence="2" id="KW-1185">Reference proteome</keyword>